<dbReference type="GO" id="GO:0015095">
    <property type="term" value="F:magnesium ion transmembrane transporter activity"/>
    <property type="evidence" value="ECO:0007669"/>
    <property type="project" value="UniProtKB-UniRule"/>
</dbReference>
<feature type="transmembrane region" description="Helical" evidence="8">
    <location>
        <begin position="317"/>
        <end position="337"/>
    </location>
</feature>
<keyword evidence="8" id="KW-0460">Magnesium</keyword>
<protein>
    <recommendedName>
        <fullName evidence="8">Magnesium transport protein CorA</fullName>
    </recommendedName>
</protein>
<dbReference type="GO" id="GO:0000287">
    <property type="term" value="F:magnesium ion binding"/>
    <property type="evidence" value="ECO:0007669"/>
    <property type="project" value="TreeGrafter"/>
</dbReference>
<dbReference type="Pfam" id="PF01544">
    <property type="entry name" value="CorA"/>
    <property type="match status" value="1"/>
</dbReference>
<name>A0A495PWQ0_9FLAO</name>
<accession>A0A495PWQ0</accession>
<keyword evidence="4 8" id="KW-1003">Cell membrane</keyword>
<keyword evidence="6 8" id="KW-1133">Transmembrane helix</keyword>
<keyword evidence="10" id="KW-1185">Reference proteome</keyword>
<evidence type="ECO:0000256" key="5">
    <source>
        <dbReference type="ARBA" id="ARBA00022692"/>
    </source>
</evidence>
<comment type="similarity">
    <text evidence="2 8">Belongs to the CorA metal ion transporter (MIT) (TC 1.A.35) family.</text>
</comment>
<evidence type="ECO:0000313" key="10">
    <source>
        <dbReference type="Proteomes" id="UP000276282"/>
    </source>
</evidence>
<feature type="transmembrane region" description="Helical" evidence="8">
    <location>
        <begin position="349"/>
        <end position="369"/>
    </location>
</feature>
<dbReference type="Gene3D" id="1.20.58.340">
    <property type="entry name" value="Magnesium transport protein CorA, transmembrane region"/>
    <property type="match status" value="2"/>
</dbReference>
<comment type="subcellular location">
    <subcellularLocation>
        <location evidence="1">Cell membrane</location>
        <topology evidence="1">Multi-pass membrane protein</topology>
    </subcellularLocation>
    <subcellularLocation>
        <location evidence="8">Membrane</location>
        <topology evidence="8">Multi-pass membrane protein</topology>
    </subcellularLocation>
</comment>
<sequence>MLNEKLCYFYANFHFMAKRHRHLQRRPKSTNALNKAPGTVAYVGRKESAEIKIEVIDYSKVNYDRFIFDNVEATFKFENEENITWINVDGLSNTAQIEKLGKFYKLHPLIIEDIVNTNQRPKIDEYQDYLFIVAKMLYHKKDGILEHEHISIVIGKDYVLTFQEADGDVFDAIRERLTNEKGRLRNNGPDYLVFAILDSIIDNYFVVIEEISDKIETLEEQLFTAQPNDDITFEIQELKRTVLRIRRAVFPLREVIGRLEKIDSTLIQEKTINYIRDLYDHIIQVSENIEIYREMTWGLMDMYMTTISNKMNEVMKVLTIMASIFIPLTFMAGIYGMNFEYMPELQWKYSYFVLWGLMILVFLGMIIYFKRKKWL</sequence>
<evidence type="ECO:0000313" key="9">
    <source>
        <dbReference type="EMBL" id="RKS53179.1"/>
    </source>
</evidence>
<evidence type="ECO:0000256" key="3">
    <source>
        <dbReference type="ARBA" id="ARBA00022448"/>
    </source>
</evidence>
<dbReference type="PANTHER" id="PTHR46494">
    <property type="entry name" value="CORA FAMILY METAL ION TRANSPORTER (EUROFUNG)"/>
    <property type="match status" value="1"/>
</dbReference>
<evidence type="ECO:0000256" key="6">
    <source>
        <dbReference type="ARBA" id="ARBA00022989"/>
    </source>
</evidence>
<evidence type="ECO:0000256" key="7">
    <source>
        <dbReference type="ARBA" id="ARBA00023136"/>
    </source>
</evidence>
<dbReference type="SUPFAM" id="SSF143865">
    <property type="entry name" value="CorA soluble domain-like"/>
    <property type="match status" value="1"/>
</dbReference>
<dbReference type="InterPro" id="IPR045861">
    <property type="entry name" value="CorA_cytoplasmic_dom"/>
</dbReference>
<dbReference type="InterPro" id="IPR002523">
    <property type="entry name" value="MgTranspt_CorA/ZnTranspt_ZntB"/>
</dbReference>
<comment type="caution">
    <text evidence="9">The sequence shown here is derived from an EMBL/GenBank/DDBJ whole genome shotgun (WGS) entry which is preliminary data.</text>
</comment>
<dbReference type="InterPro" id="IPR045863">
    <property type="entry name" value="CorA_TM1_TM2"/>
</dbReference>
<dbReference type="Proteomes" id="UP000276282">
    <property type="component" value="Unassembled WGS sequence"/>
</dbReference>
<dbReference type="GO" id="GO:0015087">
    <property type="term" value="F:cobalt ion transmembrane transporter activity"/>
    <property type="evidence" value="ECO:0007669"/>
    <property type="project" value="UniProtKB-UniRule"/>
</dbReference>
<comment type="function">
    <text evidence="8">Mediates influx of magnesium ions.</text>
</comment>
<keyword evidence="8" id="KW-0406">Ion transport</keyword>
<evidence type="ECO:0000256" key="2">
    <source>
        <dbReference type="ARBA" id="ARBA00009765"/>
    </source>
</evidence>
<keyword evidence="5 8" id="KW-0812">Transmembrane</keyword>
<dbReference type="SUPFAM" id="SSF144083">
    <property type="entry name" value="Magnesium transport protein CorA, transmembrane region"/>
    <property type="match status" value="1"/>
</dbReference>
<evidence type="ECO:0000256" key="8">
    <source>
        <dbReference type="RuleBase" id="RU362010"/>
    </source>
</evidence>
<dbReference type="EMBL" id="RBLG01000002">
    <property type="protein sequence ID" value="RKS53179.1"/>
    <property type="molecule type" value="Genomic_DNA"/>
</dbReference>
<dbReference type="InterPro" id="IPR004488">
    <property type="entry name" value="Mg/Co-transport_prot_CorA"/>
</dbReference>
<dbReference type="AlphaFoldDB" id="A0A495PWQ0"/>
<dbReference type="GO" id="GO:0005886">
    <property type="term" value="C:plasma membrane"/>
    <property type="evidence" value="ECO:0007669"/>
    <property type="project" value="UniProtKB-SubCell"/>
</dbReference>
<dbReference type="GO" id="GO:0050897">
    <property type="term" value="F:cobalt ion binding"/>
    <property type="evidence" value="ECO:0007669"/>
    <property type="project" value="TreeGrafter"/>
</dbReference>
<dbReference type="NCBIfam" id="TIGR00383">
    <property type="entry name" value="corA"/>
    <property type="match status" value="1"/>
</dbReference>
<organism evidence="9 10">
    <name type="scientific">Gillisia mitskevichiae</name>
    <dbReference type="NCBI Taxonomy" id="270921"/>
    <lineage>
        <taxon>Bacteria</taxon>
        <taxon>Pseudomonadati</taxon>
        <taxon>Bacteroidota</taxon>
        <taxon>Flavobacteriia</taxon>
        <taxon>Flavobacteriales</taxon>
        <taxon>Flavobacteriaceae</taxon>
        <taxon>Gillisia</taxon>
    </lineage>
</organism>
<evidence type="ECO:0000256" key="1">
    <source>
        <dbReference type="ARBA" id="ARBA00004651"/>
    </source>
</evidence>
<reference evidence="9 10" key="1">
    <citation type="submission" date="2018-10" db="EMBL/GenBank/DDBJ databases">
        <title>Genomic Encyclopedia of Archaeal and Bacterial Type Strains, Phase II (KMG-II): from individual species to whole genera.</title>
        <authorList>
            <person name="Goeker M."/>
        </authorList>
    </citation>
    <scope>NUCLEOTIDE SEQUENCE [LARGE SCALE GENOMIC DNA]</scope>
    <source>
        <strain evidence="9 10">DSM 19839</strain>
    </source>
</reference>
<gene>
    <name evidence="8" type="primary">corA</name>
    <name evidence="9" type="ORF">BC962_1428</name>
</gene>
<dbReference type="CDD" id="cd12828">
    <property type="entry name" value="TmCorA-like_1"/>
    <property type="match status" value="1"/>
</dbReference>
<keyword evidence="3 8" id="KW-0813">Transport</keyword>
<dbReference type="Gene3D" id="3.30.460.20">
    <property type="entry name" value="CorA soluble domain-like"/>
    <property type="match status" value="1"/>
</dbReference>
<dbReference type="FunFam" id="1.20.58.340:FF:000012">
    <property type="entry name" value="Magnesium transport protein CorA"/>
    <property type="match status" value="1"/>
</dbReference>
<dbReference type="PANTHER" id="PTHR46494:SF1">
    <property type="entry name" value="CORA FAMILY METAL ION TRANSPORTER (EUROFUNG)"/>
    <property type="match status" value="1"/>
</dbReference>
<evidence type="ECO:0000256" key="4">
    <source>
        <dbReference type="ARBA" id="ARBA00022475"/>
    </source>
</evidence>
<keyword evidence="7 8" id="KW-0472">Membrane</keyword>
<proteinExistence type="inferred from homology"/>